<dbReference type="EMBL" id="JBHSON010000076">
    <property type="protein sequence ID" value="MFC5751862.1"/>
    <property type="molecule type" value="Genomic_DNA"/>
</dbReference>
<dbReference type="SUPFAM" id="SSF53822">
    <property type="entry name" value="Periplasmic binding protein-like I"/>
    <property type="match status" value="1"/>
</dbReference>
<dbReference type="InterPro" id="IPR028082">
    <property type="entry name" value="Peripla_BP_I"/>
</dbReference>
<sequence length="450" mass="50014">MTEQDGARHAERMFPAPVDHGIARPDRAVATVRSGTDTEAGGHRNELWYQGSGRIGEKAVESIVIYPPTRGVVGQGDPFEPVRIGLLIDMDLGQLLADTIDPIILAVEDALNEGVYDRPVEILTVDARGLPRENYRKVRQGYEKLVEAGCTVVIGPFISDNALNLRDTVNAAGVSALSWTGTTLFHGEYCFTVANGDIPTEGAMAASWCFQNGLEKIGFFWEQGSSGDLYADYFRTAARQYDLEVIKEVRLTPNPRNFQQNLATMRDQGAQAIVYMGYGYSTFHFAEAFKALDWDPPRFMGTAFMFYSNSNKWAEGLEGWHGVDQLGEDGANPNYEAMLERFEARFGRVSRNVVVALSYDSARAAIHGIANARIATPEEVKTGLEKIKWMPCTNGGPGCYLTFAEYDHRGYKGDFLTVRELRGGELHFRGYHRPAWPSNTRSPLLKQGER</sequence>
<dbReference type="Pfam" id="PF13458">
    <property type="entry name" value="Peripla_BP_6"/>
    <property type="match status" value="1"/>
</dbReference>
<organism evidence="4 5">
    <name type="scientific">Actinomadura rugatobispora</name>
    <dbReference type="NCBI Taxonomy" id="1994"/>
    <lineage>
        <taxon>Bacteria</taxon>
        <taxon>Bacillati</taxon>
        <taxon>Actinomycetota</taxon>
        <taxon>Actinomycetes</taxon>
        <taxon>Streptosporangiales</taxon>
        <taxon>Thermomonosporaceae</taxon>
        <taxon>Actinomadura</taxon>
    </lineage>
</organism>
<dbReference type="RefSeq" id="WP_378287823.1">
    <property type="nucleotide sequence ID" value="NZ_JBHSON010000076.1"/>
</dbReference>
<protein>
    <submittedName>
        <fullName evidence="4">ABC transporter substrate-binding protein</fullName>
    </submittedName>
</protein>
<comment type="similarity">
    <text evidence="1">Belongs to the leucine-binding protein family.</text>
</comment>
<evidence type="ECO:0000313" key="4">
    <source>
        <dbReference type="EMBL" id="MFC5751862.1"/>
    </source>
</evidence>
<dbReference type="Proteomes" id="UP001596074">
    <property type="component" value="Unassembled WGS sequence"/>
</dbReference>
<dbReference type="Gene3D" id="3.40.50.2300">
    <property type="match status" value="2"/>
</dbReference>
<reference evidence="5" key="1">
    <citation type="journal article" date="2019" name="Int. J. Syst. Evol. Microbiol.">
        <title>The Global Catalogue of Microorganisms (GCM) 10K type strain sequencing project: providing services to taxonomists for standard genome sequencing and annotation.</title>
        <authorList>
            <consortium name="The Broad Institute Genomics Platform"/>
            <consortium name="The Broad Institute Genome Sequencing Center for Infectious Disease"/>
            <person name="Wu L."/>
            <person name="Ma J."/>
        </authorList>
    </citation>
    <scope>NUCLEOTIDE SEQUENCE [LARGE SCALE GENOMIC DNA]</scope>
    <source>
        <strain evidence="5">KCTC 42087</strain>
    </source>
</reference>
<proteinExistence type="inferred from homology"/>
<evidence type="ECO:0000256" key="2">
    <source>
        <dbReference type="ARBA" id="ARBA00022729"/>
    </source>
</evidence>
<dbReference type="InterPro" id="IPR028081">
    <property type="entry name" value="Leu-bd"/>
</dbReference>
<accession>A0ABW1AB86</accession>
<comment type="caution">
    <text evidence="4">The sequence shown here is derived from an EMBL/GenBank/DDBJ whole genome shotgun (WGS) entry which is preliminary data.</text>
</comment>
<gene>
    <name evidence="4" type="ORF">ACFPZN_40170</name>
</gene>
<dbReference type="PANTHER" id="PTHR30483:SF6">
    <property type="entry name" value="PERIPLASMIC BINDING PROTEIN OF ABC TRANSPORTER FOR NATURAL AMINO ACIDS"/>
    <property type="match status" value="1"/>
</dbReference>
<feature type="domain" description="Leucine-binding protein" evidence="3">
    <location>
        <begin position="81"/>
        <end position="409"/>
    </location>
</feature>
<dbReference type="InterPro" id="IPR051010">
    <property type="entry name" value="BCAA_transport"/>
</dbReference>
<evidence type="ECO:0000259" key="3">
    <source>
        <dbReference type="Pfam" id="PF13458"/>
    </source>
</evidence>
<evidence type="ECO:0000313" key="5">
    <source>
        <dbReference type="Proteomes" id="UP001596074"/>
    </source>
</evidence>
<keyword evidence="5" id="KW-1185">Reference proteome</keyword>
<name>A0ABW1AB86_9ACTN</name>
<dbReference type="PANTHER" id="PTHR30483">
    <property type="entry name" value="LEUCINE-SPECIFIC-BINDING PROTEIN"/>
    <property type="match status" value="1"/>
</dbReference>
<keyword evidence="2" id="KW-0732">Signal</keyword>
<evidence type="ECO:0000256" key="1">
    <source>
        <dbReference type="ARBA" id="ARBA00010062"/>
    </source>
</evidence>